<reference evidence="1" key="1">
    <citation type="submission" date="2014-09" db="EMBL/GenBank/DDBJ databases">
        <authorList>
            <person name="Magalhaes I.L.F."/>
            <person name="Oliveira U."/>
            <person name="Santos F.R."/>
            <person name="Vidigal T.H.D.A."/>
            <person name="Brescovit A.D."/>
            <person name="Santos A.J."/>
        </authorList>
    </citation>
    <scope>NUCLEOTIDE SEQUENCE</scope>
    <source>
        <tissue evidence="1">Shoot tissue taken approximately 20 cm above the soil surface</tissue>
    </source>
</reference>
<proteinExistence type="predicted"/>
<name>A0A0A8XRX7_ARUDO</name>
<reference evidence="1" key="2">
    <citation type="journal article" date="2015" name="Data Brief">
        <title>Shoot transcriptome of the giant reed, Arundo donax.</title>
        <authorList>
            <person name="Barrero R.A."/>
            <person name="Guerrero F.D."/>
            <person name="Moolhuijzen P."/>
            <person name="Goolsby J.A."/>
            <person name="Tidwell J."/>
            <person name="Bellgard S.E."/>
            <person name="Bellgard M.I."/>
        </authorList>
    </citation>
    <scope>NUCLEOTIDE SEQUENCE</scope>
    <source>
        <tissue evidence="1">Shoot tissue taken approximately 20 cm above the soil surface</tissue>
    </source>
</reference>
<accession>A0A0A8XRX7</accession>
<dbReference type="EMBL" id="GBRH01283418">
    <property type="protein sequence ID" value="JAD14477.1"/>
    <property type="molecule type" value="Transcribed_RNA"/>
</dbReference>
<protein>
    <submittedName>
        <fullName evidence="1">Uncharacterized protein</fullName>
    </submittedName>
</protein>
<dbReference type="AlphaFoldDB" id="A0A0A8XRX7"/>
<sequence>MVKCCVFSDGVTLSSTLYVLTKCIYVFIQGTGPSIGVSHLENNNGCNGIKGDNVGGKEIDMDGNESGTKMMIWAVKRSTVGIGSHVTLNLSLWLTLVPISDLS</sequence>
<evidence type="ECO:0000313" key="1">
    <source>
        <dbReference type="EMBL" id="JAD14477.1"/>
    </source>
</evidence>
<organism evidence="1">
    <name type="scientific">Arundo donax</name>
    <name type="common">Giant reed</name>
    <name type="synonym">Donax arundinaceus</name>
    <dbReference type="NCBI Taxonomy" id="35708"/>
    <lineage>
        <taxon>Eukaryota</taxon>
        <taxon>Viridiplantae</taxon>
        <taxon>Streptophyta</taxon>
        <taxon>Embryophyta</taxon>
        <taxon>Tracheophyta</taxon>
        <taxon>Spermatophyta</taxon>
        <taxon>Magnoliopsida</taxon>
        <taxon>Liliopsida</taxon>
        <taxon>Poales</taxon>
        <taxon>Poaceae</taxon>
        <taxon>PACMAD clade</taxon>
        <taxon>Arundinoideae</taxon>
        <taxon>Arundineae</taxon>
        <taxon>Arundo</taxon>
    </lineage>
</organism>